<comment type="caution">
    <text evidence="2">The sequence shown here is derived from an EMBL/GenBank/DDBJ whole genome shotgun (WGS) entry which is preliminary data.</text>
</comment>
<dbReference type="AlphaFoldDB" id="A0A399J6B6"/>
<evidence type="ECO:0000313" key="2">
    <source>
        <dbReference type="EMBL" id="RII39869.1"/>
    </source>
</evidence>
<dbReference type="PANTHER" id="PTHR48050:SF13">
    <property type="entry name" value="STEROL 3-BETA-GLUCOSYLTRANSFERASE UGT80A2"/>
    <property type="match status" value="1"/>
</dbReference>
<gene>
    <name evidence="2" type="ORF">DL237_03970</name>
</gene>
<dbReference type="GO" id="GO:0017000">
    <property type="term" value="P:antibiotic biosynthetic process"/>
    <property type="evidence" value="ECO:0007669"/>
    <property type="project" value="UniProtKB-ARBA"/>
</dbReference>
<organism evidence="2 3">
    <name type="scientific">Pseudooceanicola sediminis</name>
    <dbReference type="NCBI Taxonomy" id="2211117"/>
    <lineage>
        <taxon>Bacteria</taxon>
        <taxon>Pseudomonadati</taxon>
        <taxon>Pseudomonadota</taxon>
        <taxon>Alphaproteobacteria</taxon>
        <taxon>Rhodobacterales</taxon>
        <taxon>Paracoccaceae</taxon>
        <taxon>Pseudooceanicola</taxon>
    </lineage>
</organism>
<dbReference type="Pfam" id="PF06722">
    <property type="entry name" value="EryCIII-like_C"/>
    <property type="match status" value="1"/>
</dbReference>
<dbReference type="PANTHER" id="PTHR48050">
    <property type="entry name" value="STEROL 3-BETA-GLUCOSYLTRANSFERASE"/>
    <property type="match status" value="1"/>
</dbReference>
<keyword evidence="3" id="KW-1185">Reference proteome</keyword>
<accession>A0A399J6B6</accession>
<dbReference type="Gene3D" id="3.40.50.2000">
    <property type="entry name" value="Glycogen Phosphorylase B"/>
    <property type="match status" value="2"/>
</dbReference>
<proteinExistence type="predicted"/>
<dbReference type="InterPro" id="IPR050426">
    <property type="entry name" value="Glycosyltransferase_28"/>
</dbReference>
<dbReference type="SUPFAM" id="SSF53756">
    <property type="entry name" value="UDP-Glycosyltransferase/glycogen phosphorylase"/>
    <property type="match status" value="1"/>
</dbReference>
<sequence>MRGRNEAPVIAFFPEASFGAALNCVGIAQELARMGAEPVFVCHPGFTGVFADYGFKEYHLPEPPGGSAQASADYWQAFINTHMPHFNLDAQAQLDTYVAPTWEAIVDTAIDAEAGLAALLDQIRPDAIVLDNVIMFPAIARAGCPWVRIVSCAETELPDAHVPPYLSGLAADDPARAGFEKAYARATRAAHRRYNDFRRAQGIAPLPQGIFLENGDLTLLLSPEAVRYERARPLPADRFAYLDGCVRTESRFDLPRLPVAEGPMVYLGFGSLGAIDTALITRMIAVFATLPARFVVNVGGFLDAYDHVPDNVYLGDWFPQPSVVEQSALFIHHGGNNSFCEALYHGVPSLVMPYCWDGHDNAQRAEATGTGMRIGRADWNGETLRTAILRLLDDEAMRTRLAAISGRMQANPGTRRAAEAILRLL</sequence>
<dbReference type="EMBL" id="QWJJ01000003">
    <property type="protein sequence ID" value="RII39869.1"/>
    <property type="molecule type" value="Genomic_DNA"/>
</dbReference>
<dbReference type="InterPro" id="IPR010610">
    <property type="entry name" value="EryCIII-like_C"/>
</dbReference>
<dbReference type="InterPro" id="IPR002213">
    <property type="entry name" value="UDP_glucos_trans"/>
</dbReference>
<dbReference type="GO" id="GO:0008194">
    <property type="term" value="F:UDP-glycosyltransferase activity"/>
    <property type="evidence" value="ECO:0007669"/>
    <property type="project" value="InterPro"/>
</dbReference>
<reference evidence="2 3" key="1">
    <citation type="submission" date="2018-08" db="EMBL/GenBank/DDBJ databases">
        <title>Pseudooceanicola sediminis CY03 in the family Rhodobacteracea.</title>
        <authorList>
            <person name="Zhang Y.-J."/>
        </authorList>
    </citation>
    <scope>NUCLEOTIDE SEQUENCE [LARGE SCALE GENOMIC DNA]</scope>
    <source>
        <strain evidence="2 3">CY03</strain>
    </source>
</reference>
<evidence type="ECO:0000313" key="3">
    <source>
        <dbReference type="Proteomes" id="UP000265848"/>
    </source>
</evidence>
<feature type="domain" description="Erythromycin biosynthesis protein CIII-like C-terminal" evidence="1">
    <location>
        <begin position="303"/>
        <end position="417"/>
    </location>
</feature>
<protein>
    <submittedName>
        <fullName evidence="2">Glycosyl transferase family 1</fullName>
    </submittedName>
</protein>
<dbReference type="CDD" id="cd03784">
    <property type="entry name" value="GT1_Gtf-like"/>
    <property type="match status" value="1"/>
</dbReference>
<dbReference type="GO" id="GO:0016758">
    <property type="term" value="F:hexosyltransferase activity"/>
    <property type="evidence" value="ECO:0007669"/>
    <property type="project" value="UniProtKB-ARBA"/>
</dbReference>
<dbReference type="RefSeq" id="WP_119397750.1">
    <property type="nucleotide sequence ID" value="NZ_QWJJ01000003.1"/>
</dbReference>
<dbReference type="OrthoDB" id="139086at2"/>
<dbReference type="Proteomes" id="UP000265848">
    <property type="component" value="Unassembled WGS sequence"/>
</dbReference>
<evidence type="ECO:0000259" key="1">
    <source>
        <dbReference type="Pfam" id="PF06722"/>
    </source>
</evidence>
<name>A0A399J6B6_9RHOB</name>
<keyword evidence="2" id="KW-0808">Transferase</keyword>